<feature type="signal peptide" evidence="2">
    <location>
        <begin position="1"/>
        <end position="15"/>
    </location>
</feature>
<dbReference type="Proteomes" id="UP000714275">
    <property type="component" value="Unassembled WGS sequence"/>
</dbReference>
<feature type="region of interest" description="Disordered" evidence="1">
    <location>
        <begin position="240"/>
        <end position="308"/>
    </location>
</feature>
<feature type="region of interest" description="Disordered" evidence="1">
    <location>
        <begin position="335"/>
        <end position="356"/>
    </location>
</feature>
<reference evidence="3" key="1">
    <citation type="journal article" date="2020" name="New Phytol.">
        <title>Comparative genomics reveals dynamic genome evolution in host specialist ectomycorrhizal fungi.</title>
        <authorList>
            <person name="Lofgren L.A."/>
            <person name="Nguyen N.H."/>
            <person name="Vilgalys R."/>
            <person name="Ruytinx J."/>
            <person name="Liao H.L."/>
            <person name="Branco S."/>
            <person name="Kuo A."/>
            <person name="LaButti K."/>
            <person name="Lipzen A."/>
            <person name="Andreopoulos W."/>
            <person name="Pangilinan J."/>
            <person name="Riley R."/>
            <person name="Hundley H."/>
            <person name="Na H."/>
            <person name="Barry K."/>
            <person name="Grigoriev I.V."/>
            <person name="Stajich J.E."/>
            <person name="Kennedy P.G."/>
        </authorList>
    </citation>
    <scope>NUCLEOTIDE SEQUENCE</scope>
    <source>
        <strain evidence="3">DOB743</strain>
    </source>
</reference>
<evidence type="ECO:0000256" key="1">
    <source>
        <dbReference type="SAM" id="MobiDB-lite"/>
    </source>
</evidence>
<keyword evidence="4" id="KW-1185">Reference proteome</keyword>
<feature type="compositionally biased region" description="Polar residues" evidence="1">
    <location>
        <begin position="180"/>
        <end position="197"/>
    </location>
</feature>
<evidence type="ECO:0000256" key="2">
    <source>
        <dbReference type="SAM" id="SignalP"/>
    </source>
</evidence>
<dbReference type="AlphaFoldDB" id="A0A9P7A4I5"/>
<dbReference type="SUPFAM" id="SSF50978">
    <property type="entry name" value="WD40 repeat-like"/>
    <property type="match status" value="1"/>
</dbReference>
<feature type="compositionally biased region" description="Polar residues" evidence="1">
    <location>
        <begin position="152"/>
        <end position="171"/>
    </location>
</feature>
<feature type="compositionally biased region" description="Polar residues" evidence="1">
    <location>
        <begin position="243"/>
        <end position="279"/>
    </location>
</feature>
<feature type="compositionally biased region" description="Polar residues" evidence="1">
    <location>
        <begin position="207"/>
        <end position="221"/>
    </location>
</feature>
<keyword evidence="2" id="KW-0732">Signal</keyword>
<protein>
    <submittedName>
        <fullName evidence="3">Uncharacterized protein</fullName>
    </submittedName>
</protein>
<evidence type="ECO:0000313" key="3">
    <source>
        <dbReference type="EMBL" id="KAG1782288.1"/>
    </source>
</evidence>
<feature type="chain" id="PRO_5040416496" evidence="2">
    <location>
        <begin position="16"/>
        <end position="446"/>
    </location>
</feature>
<dbReference type="OrthoDB" id="1602884at2759"/>
<evidence type="ECO:0000313" key="4">
    <source>
        <dbReference type="Proteomes" id="UP000714275"/>
    </source>
</evidence>
<feature type="compositionally biased region" description="Low complexity" evidence="1">
    <location>
        <begin position="111"/>
        <end position="139"/>
    </location>
</feature>
<accession>A0A9P7A4I5</accession>
<organism evidence="3 4">
    <name type="scientific">Suillus placidus</name>
    <dbReference type="NCBI Taxonomy" id="48579"/>
    <lineage>
        <taxon>Eukaryota</taxon>
        <taxon>Fungi</taxon>
        <taxon>Dikarya</taxon>
        <taxon>Basidiomycota</taxon>
        <taxon>Agaricomycotina</taxon>
        <taxon>Agaricomycetes</taxon>
        <taxon>Agaricomycetidae</taxon>
        <taxon>Boletales</taxon>
        <taxon>Suillineae</taxon>
        <taxon>Suillaceae</taxon>
        <taxon>Suillus</taxon>
    </lineage>
</organism>
<name>A0A9P7A4I5_9AGAM</name>
<dbReference type="InterPro" id="IPR036322">
    <property type="entry name" value="WD40_repeat_dom_sf"/>
</dbReference>
<feature type="region of interest" description="Disordered" evidence="1">
    <location>
        <begin position="111"/>
        <end position="222"/>
    </location>
</feature>
<sequence>MTFHPHVRTRLLLGLGCDILVYDVARPSAPVKPINIGQDVVDTSCSPFSKMLVAVASTDSVGLVDLDKDKGLFKTVSSPQPITSITFLPEGAAIYLGVVCLAVQKRLKASPSAVKPSNSNSSAASSPAHARAKAASNSSIAGTPKKQDALETGTSTRRVSNRSAFSPSRNPISPRCGRGTDSSTTGVLRTRVSTSRENIFDDATDTPMRSNTRAASSQKSTVLDWPRCARVYRERQELLPGSSARSEITRTSSNLSLGTKTKGSSSLKRAPSTTSVSSSKTRDSARSKTPTNEDEDARTDLLSPDLPMDPITNEVSLTQYNGSMHFTTNALSSAETLNQSGASSTPSSPPSCHTRLTDSQTYATTIQRTTHGSRISQPALTLQSTFITFLVQATQPISSFCLISLQDYTPNAKERYVGRKGRFPIGSPSICNMLLKHNDPLKRDAN</sequence>
<comment type="caution">
    <text evidence="3">The sequence shown here is derived from an EMBL/GenBank/DDBJ whole genome shotgun (WGS) entry which is preliminary data.</text>
</comment>
<proteinExistence type="predicted"/>
<gene>
    <name evidence="3" type="ORF">EV702DRAFT_1274879</name>
</gene>
<dbReference type="EMBL" id="JABBWD010000003">
    <property type="protein sequence ID" value="KAG1782288.1"/>
    <property type="molecule type" value="Genomic_DNA"/>
</dbReference>